<protein>
    <submittedName>
        <fullName evidence="7">HAMP domain-containing protein</fullName>
    </submittedName>
</protein>
<feature type="domain" description="Methyl-accepting transducer" evidence="5">
    <location>
        <begin position="471"/>
        <end position="700"/>
    </location>
</feature>
<comment type="similarity">
    <text evidence="2">Belongs to the methyl-accepting chemotaxis (MCP) protein family.</text>
</comment>
<dbReference type="GO" id="GO:0004888">
    <property type="term" value="F:transmembrane signaling receptor activity"/>
    <property type="evidence" value="ECO:0007669"/>
    <property type="project" value="InterPro"/>
</dbReference>
<dbReference type="PANTHER" id="PTHR32089:SF112">
    <property type="entry name" value="LYSOZYME-LIKE PROTEIN-RELATED"/>
    <property type="match status" value="1"/>
</dbReference>
<dbReference type="InterPro" id="IPR009875">
    <property type="entry name" value="PilZ_domain"/>
</dbReference>
<dbReference type="GO" id="GO:0035438">
    <property type="term" value="F:cyclic-di-GMP binding"/>
    <property type="evidence" value="ECO:0007669"/>
    <property type="project" value="InterPro"/>
</dbReference>
<accession>A0A939J163</accession>
<dbReference type="Pfam" id="PF00672">
    <property type="entry name" value="HAMP"/>
    <property type="match status" value="1"/>
</dbReference>
<dbReference type="GO" id="GO:0006935">
    <property type="term" value="P:chemotaxis"/>
    <property type="evidence" value="ECO:0007669"/>
    <property type="project" value="InterPro"/>
</dbReference>
<dbReference type="PANTHER" id="PTHR32089">
    <property type="entry name" value="METHYL-ACCEPTING CHEMOTAXIS PROTEIN MCPB"/>
    <property type="match status" value="1"/>
</dbReference>
<dbReference type="GO" id="GO:0016020">
    <property type="term" value="C:membrane"/>
    <property type="evidence" value="ECO:0007669"/>
    <property type="project" value="InterPro"/>
</dbReference>
<evidence type="ECO:0000313" key="7">
    <source>
        <dbReference type="EMBL" id="MBN9671801.1"/>
    </source>
</evidence>
<dbReference type="CDD" id="cd06225">
    <property type="entry name" value="HAMP"/>
    <property type="match status" value="1"/>
</dbReference>
<dbReference type="PROSITE" id="PS50885">
    <property type="entry name" value="HAMP"/>
    <property type="match status" value="1"/>
</dbReference>
<dbReference type="Gene3D" id="2.40.10.220">
    <property type="entry name" value="predicted glycosyltransferase like domains"/>
    <property type="match status" value="1"/>
</dbReference>
<evidence type="ECO:0000256" key="2">
    <source>
        <dbReference type="ARBA" id="ARBA00029447"/>
    </source>
</evidence>
<name>A0A939J163_9HYPH</name>
<dbReference type="PRINTS" id="PR00260">
    <property type="entry name" value="CHEMTRNSDUCR"/>
</dbReference>
<sequence length="811" mass="86880">MFAGMRLSKKIPALVVGTAAVVGIGVALESYYTSASSLDELTRQRLIAAAHTGEEQFRTYFETIESELILVAENPGTASAVKDFSAAWDSMEASGPGAMETLQAAYITKNPHPVGEKDQLYNADTGTDYDTAHSVYHKWFHTLQKDHGYYDVFLFDTKGNLVYSVFKEADYATNFLTGGGEWADSDLGTVYREALEIKEHKEVAFSDFAPYGPSAGAAASFMAHPVLDKEGETVGVLAFQMPVGTINAFMRRNFGLGETGEILLVGEDRLMRNDSEFTKGVDDILVTKISSPVVDKAFQDGTAFGIDTLHRSEKLEFDAVKFDYRGVPYVLVAAQSYDAAVAPIVKARNNMFVVALGLLVIASVAAIFAARSITRPIARLVDAMERLAGGDTKVEIDGVGRSDEIGDMSKAVQVFKDNAIERLKLEQQAQNERDRERQRQIFLEDLINSFKSTISTRLATVADQMSSMRNSAETLNTLASDAQSEANSAGNASRSASENVSAVAAATEEMTATVQEIANQTEATTKIVNETVEAAEATNRNVATLSEAADHIGSVVNLIREIAAQTNLLALNATIEAARAGEAGRGFAVVAAEVKDLAEQTSKATDEISGRIGGIQTSVRDAAGAIGHIFEKVSDIKALTSSVAGAIEEQRAANEEIARSAKMASDSTGAAADNMSSVSGAVLQTSDEAGSVNASSDLVSEASDRLAEEVERFLQDVTKDVEDRRHAARKAFSQEVTVRLEDGGKRTVEFIDVSAKGAQVKDMKDVAVGHSLVFELMDGTHLSGKVVRMTEAGCGVEFTQVLQEDHALIAA</sequence>
<dbReference type="AlphaFoldDB" id="A0A939J163"/>
<dbReference type="Gene3D" id="1.10.287.950">
    <property type="entry name" value="Methyl-accepting chemotaxis protein"/>
    <property type="match status" value="1"/>
</dbReference>
<evidence type="ECO:0000313" key="8">
    <source>
        <dbReference type="Proteomes" id="UP000664096"/>
    </source>
</evidence>
<dbReference type="SMART" id="SM00304">
    <property type="entry name" value="HAMP"/>
    <property type="match status" value="1"/>
</dbReference>
<dbReference type="Gene3D" id="6.10.340.10">
    <property type="match status" value="1"/>
</dbReference>
<keyword evidence="4" id="KW-1133">Transmembrane helix</keyword>
<dbReference type="InterPro" id="IPR004089">
    <property type="entry name" value="MCPsignal_dom"/>
</dbReference>
<dbReference type="Proteomes" id="UP000664096">
    <property type="component" value="Unassembled WGS sequence"/>
</dbReference>
<dbReference type="InterPro" id="IPR003660">
    <property type="entry name" value="HAMP_dom"/>
</dbReference>
<comment type="caution">
    <text evidence="7">The sequence shown here is derived from an EMBL/GenBank/DDBJ whole genome shotgun (WGS) entry which is preliminary data.</text>
</comment>
<feature type="transmembrane region" description="Helical" evidence="4">
    <location>
        <begin position="351"/>
        <end position="370"/>
    </location>
</feature>
<dbReference type="EMBL" id="JAEKJZ010000003">
    <property type="protein sequence ID" value="MBN9671801.1"/>
    <property type="molecule type" value="Genomic_DNA"/>
</dbReference>
<keyword evidence="4" id="KW-0812">Transmembrane</keyword>
<keyword evidence="4" id="KW-0472">Membrane</keyword>
<evidence type="ECO:0000259" key="5">
    <source>
        <dbReference type="PROSITE" id="PS50111"/>
    </source>
</evidence>
<feature type="domain" description="HAMP" evidence="6">
    <location>
        <begin position="371"/>
        <end position="424"/>
    </location>
</feature>
<keyword evidence="1 3" id="KW-0807">Transducer</keyword>
<gene>
    <name evidence="7" type="ORF">JF539_15740</name>
</gene>
<evidence type="ECO:0000256" key="4">
    <source>
        <dbReference type="SAM" id="Phobius"/>
    </source>
</evidence>
<evidence type="ECO:0000256" key="3">
    <source>
        <dbReference type="PROSITE-ProRule" id="PRU00284"/>
    </source>
</evidence>
<dbReference type="Pfam" id="PF07238">
    <property type="entry name" value="PilZ"/>
    <property type="match status" value="1"/>
</dbReference>
<dbReference type="GO" id="GO:0007165">
    <property type="term" value="P:signal transduction"/>
    <property type="evidence" value="ECO:0007669"/>
    <property type="project" value="UniProtKB-KW"/>
</dbReference>
<proteinExistence type="inferred from homology"/>
<dbReference type="RefSeq" id="WP_207141657.1">
    <property type="nucleotide sequence ID" value="NZ_JAEKJZ010000003.1"/>
</dbReference>
<dbReference type="SUPFAM" id="SSF58104">
    <property type="entry name" value="Methyl-accepting chemotaxis protein (MCP) signaling domain"/>
    <property type="match status" value="1"/>
</dbReference>
<organism evidence="7 8">
    <name type="scientific">Roseibium aggregatum</name>
    <dbReference type="NCBI Taxonomy" id="187304"/>
    <lineage>
        <taxon>Bacteria</taxon>
        <taxon>Pseudomonadati</taxon>
        <taxon>Pseudomonadota</taxon>
        <taxon>Alphaproteobacteria</taxon>
        <taxon>Hyphomicrobiales</taxon>
        <taxon>Stappiaceae</taxon>
        <taxon>Roseibium</taxon>
    </lineage>
</organism>
<evidence type="ECO:0000259" key="6">
    <source>
        <dbReference type="PROSITE" id="PS50885"/>
    </source>
</evidence>
<dbReference type="Pfam" id="PF00015">
    <property type="entry name" value="MCPsignal"/>
    <property type="match status" value="1"/>
</dbReference>
<dbReference type="SUPFAM" id="SSF141371">
    <property type="entry name" value="PilZ domain-like"/>
    <property type="match status" value="1"/>
</dbReference>
<reference evidence="7" key="1">
    <citation type="submission" date="2020-12" db="EMBL/GenBank/DDBJ databases">
        <title>Oil enriched cultivation method for isolating marine PHA-producing bacteria.</title>
        <authorList>
            <person name="Zheng W."/>
            <person name="Yu S."/>
            <person name="Huang Y."/>
        </authorList>
    </citation>
    <scope>NUCLEOTIDE SEQUENCE</scope>
    <source>
        <strain evidence="7">SY-2-12</strain>
    </source>
</reference>
<dbReference type="SMART" id="SM00283">
    <property type="entry name" value="MA"/>
    <property type="match status" value="1"/>
</dbReference>
<evidence type="ECO:0000256" key="1">
    <source>
        <dbReference type="ARBA" id="ARBA00023224"/>
    </source>
</evidence>
<dbReference type="PROSITE" id="PS50111">
    <property type="entry name" value="CHEMOTAXIS_TRANSDUC_2"/>
    <property type="match status" value="1"/>
</dbReference>
<dbReference type="InterPro" id="IPR004090">
    <property type="entry name" value="Chemotax_Me-accpt_rcpt"/>
</dbReference>